<keyword evidence="25" id="KW-0325">Glycoprotein</keyword>
<dbReference type="GO" id="GO:0005524">
    <property type="term" value="F:ATP binding"/>
    <property type="evidence" value="ECO:0007669"/>
    <property type="project" value="UniProtKB-UniRule"/>
</dbReference>
<evidence type="ECO:0000256" key="4">
    <source>
        <dbReference type="ARBA" id="ARBA00004187"/>
    </source>
</evidence>
<evidence type="ECO:0000256" key="5">
    <source>
        <dbReference type="ARBA" id="ARBA00004221"/>
    </source>
</evidence>
<evidence type="ECO:0000256" key="19">
    <source>
        <dbReference type="ARBA" id="ARBA00022842"/>
    </source>
</evidence>
<accession>A0A8B9TBM7</accession>
<name>A0A8B9TBM7_ANAPL</name>
<dbReference type="OrthoDB" id="10006362at2759"/>
<keyword evidence="24" id="KW-0168">Coated pit</keyword>
<keyword evidence="11" id="KW-1003">Cell membrane</keyword>
<keyword evidence="26" id="KW-0464">Manganese</keyword>
<evidence type="ECO:0000256" key="6">
    <source>
        <dbReference type="ARBA" id="ARBA00004279"/>
    </source>
</evidence>
<dbReference type="InterPro" id="IPR029787">
    <property type="entry name" value="Nucleotide_cyclase"/>
</dbReference>
<feature type="transmembrane region" description="Helical" evidence="38">
    <location>
        <begin position="854"/>
        <end position="875"/>
    </location>
</feature>
<evidence type="ECO:0000256" key="35">
    <source>
        <dbReference type="PIRSR" id="PIRSR039050-50"/>
    </source>
</evidence>
<keyword evidence="14 38" id="KW-0812">Transmembrane</keyword>
<feature type="transmembrane region" description="Helical" evidence="38">
    <location>
        <begin position="732"/>
        <end position="754"/>
    </location>
</feature>
<dbReference type="GO" id="GO:0016324">
    <property type="term" value="C:apical plasma membrane"/>
    <property type="evidence" value="ECO:0007669"/>
    <property type="project" value="UniProtKB-SubCell"/>
</dbReference>
<evidence type="ECO:0000256" key="38">
    <source>
        <dbReference type="SAM" id="Phobius"/>
    </source>
</evidence>
<evidence type="ECO:0000256" key="8">
    <source>
        <dbReference type="ARBA" id="ARBA00004345"/>
    </source>
</evidence>
<reference evidence="40" key="1">
    <citation type="submission" date="2019-08" db="EMBL/GenBank/DDBJ databases">
        <title>Three high-quality genomes provides insights into domestication of ducks.</title>
        <authorList>
            <person name="Hou Z.C."/>
            <person name="Zhu F."/>
            <person name="Yin Z.T."/>
            <person name="Zhang F."/>
        </authorList>
    </citation>
    <scope>NUCLEOTIDE SEQUENCE [LARGE SCALE GENOMIC DNA]</scope>
</reference>
<dbReference type="PANTHER" id="PTHR45627:SF1">
    <property type="entry name" value="ADENYLATE CYCLASE TYPE 8"/>
    <property type="match status" value="1"/>
</dbReference>
<dbReference type="GO" id="GO:0005901">
    <property type="term" value="C:caveola"/>
    <property type="evidence" value="ECO:0007669"/>
    <property type="project" value="UniProtKB-SubCell"/>
</dbReference>
<evidence type="ECO:0000256" key="27">
    <source>
        <dbReference type="ARBA" id="ARBA00023239"/>
    </source>
</evidence>
<dbReference type="Pfam" id="PF06327">
    <property type="entry name" value="Adcy_cons_dom"/>
    <property type="match status" value="1"/>
</dbReference>
<feature type="binding site" evidence="35">
    <location>
        <begin position="454"/>
        <end position="456"/>
    </location>
    <ligand>
        <name>ATP</name>
        <dbReference type="ChEBI" id="CHEBI:30616"/>
    </ligand>
</feature>
<evidence type="ECO:0000256" key="10">
    <source>
        <dbReference type="ARBA" id="ARBA00004651"/>
    </source>
</evidence>
<dbReference type="GO" id="GO:0030665">
    <property type="term" value="C:clathrin-coated vesicle membrane"/>
    <property type="evidence" value="ECO:0007669"/>
    <property type="project" value="UniProtKB-SubCell"/>
</dbReference>
<keyword evidence="16" id="KW-0677">Repeat</keyword>
<dbReference type="FunFam" id="3.30.70.1230:FF:000001">
    <property type="entry name" value="Adenylate cyclase"/>
    <property type="match status" value="1"/>
</dbReference>
<reference evidence="40" key="2">
    <citation type="submission" date="2025-08" db="UniProtKB">
        <authorList>
            <consortium name="Ensembl"/>
        </authorList>
    </citation>
    <scope>IDENTIFICATION</scope>
</reference>
<keyword evidence="13" id="KW-0597">Phosphoprotein</keyword>
<dbReference type="GO" id="GO:0005905">
    <property type="term" value="C:clathrin-coated pit"/>
    <property type="evidence" value="ECO:0007669"/>
    <property type="project" value="UniProtKB-KW"/>
</dbReference>
<evidence type="ECO:0000256" key="13">
    <source>
        <dbReference type="ARBA" id="ARBA00022553"/>
    </source>
</evidence>
<evidence type="ECO:0000256" key="29">
    <source>
        <dbReference type="ARBA" id="ARBA00023329"/>
    </source>
</evidence>
<feature type="transmembrane region" description="Helical" evidence="38">
    <location>
        <begin position="258"/>
        <end position="275"/>
    </location>
</feature>
<sequence length="1246" mass="141031">MELSEVRCLSDSDELYTINRTPPGSSRPQRLLWQTAVRHITEQRFIQEHSSSSGGSSSGGGKGFSSEETCCPNHHPHPHHHHHHHHHLRRQSAGRSLGGERHNNGGTKVFPERTSSSGDLGFLPLDCAPSNSDFFLNWGYTYRGVIFPTLRNSFKSRDLERLYQRYFLGQRRKSEVVMNILDVLTKLTLLFLHLTLASAPMDPIKGILLGFFTGIEVVICALVVVRKDTTSYTYLQYSGVVTWVAMATQILAAGLGCGLLGDGIGYVLFTLFATYSMLPLPLTWAILAGLVTSVLQLVMQLVIPRLAVTSLNQIAAQAVLFMCMNTAGIFISYLSDRAQRQAFLETRRCVEARLRLETENQRQERLVLSVLPRFVVLEMINDMTNVEDEHLQHQFHKIYIHRYENVSILFADVKGFTNLSTTLSAQELVRMLNELFARFDRLAHEHHCLRIKILGDCYYCVSGLPEPRQDHAHCCVEMGLSMIKTIRYVRSRTKHDIDMRIGIHSGSVLCGVLGLRKWQFDVWSWDVDIANKLESGGIPGRIHISKATLDCLNGDYKVEEGHGKERNEFLRKHNIETYLIKQPEESLLTLPEDIVKEAVSSSDRRNSGATFTEGSWSPELPFDNIVGKQNTLAALTRNSINLLPNHLAQALHVQSGPEEINKRIEHTIDLRSGDKLRREHIKPFSLMFKDSSLEHKYSQMRDEVFKSNLVCAFIVLVFITTIQSLLPSSRVIPMVIQFSILIMLHSALVLITTAEDYKCLPLMLRKTCCWINETYLARNVIIFASILINFLGAIINILWCDFDKPVPLKNQTFNSSSASFADICSYPEYFVFTGVLAMVTCAVFLRLNSVLKLAVLLIMIAIYSLLTETIYASLFLQYDNFNHNGETDFLGTKEASLLLMAMFLLAVFYHGQQLEYTARLDFLWRVQAKEEINEMKELREHNENMLRNILPSHVARHFLEKDRDNEELYSQSYDAVGVMFASIPGFADFYSQTEMNNQGVECLRLLNEIIADFDELLGEERFQDIEKIKTIGSTYMAVSGLSPEKQQCEDKWGHLCALADFSIALNESIQEINKHSFNNFELRIGISHGSVVAGVIGAKKPQYDIWGKTVNLASRMDSTGVSDRIQVPEETYLILKDRGFAFDYRGEIYVKGISEQEGKIKTYFLLGRVQPNPLILQPRKLTGQYSLAAVVLGLVQSLNRQKQKQILNENNNSGIIKGHYNRRTLLTPGGSEAAAQAEGADKTELP</sequence>
<dbReference type="GO" id="GO:0007189">
    <property type="term" value="P:adenylate cyclase-activating G protein-coupled receptor signaling pathway"/>
    <property type="evidence" value="ECO:0007669"/>
    <property type="project" value="TreeGrafter"/>
</dbReference>
<evidence type="ECO:0000256" key="22">
    <source>
        <dbReference type="ARBA" id="ARBA00023018"/>
    </source>
</evidence>
<proteinExistence type="inferred from homology"/>
<feature type="binding site" evidence="35">
    <location>
        <begin position="412"/>
        <end position="417"/>
    </location>
    <ligand>
        <name>ATP</name>
        <dbReference type="ChEBI" id="CHEBI:30616"/>
    </ligand>
</feature>
<evidence type="ECO:0000256" key="12">
    <source>
        <dbReference type="ARBA" id="ARBA00022481"/>
    </source>
</evidence>
<dbReference type="KEGG" id="apla:101794043"/>
<keyword evidence="19 34" id="KW-0460">Magnesium</keyword>
<evidence type="ECO:0000256" key="32">
    <source>
        <dbReference type="ARBA" id="ARBA00037878"/>
    </source>
</evidence>
<evidence type="ECO:0000256" key="31">
    <source>
        <dbReference type="ARBA" id="ARBA00034111"/>
    </source>
</evidence>
<comment type="cofactor">
    <cofactor evidence="2">
        <name>Mn(2+)</name>
        <dbReference type="ChEBI" id="CHEBI:29035"/>
    </cofactor>
</comment>
<dbReference type="PANTHER" id="PTHR45627">
    <property type="entry name" value="ADENYLATE CYCLASE TYPE 1"/>
    <property type="match status" value="1"/>
</dbReference>
<evidence type="ECO:0000256" key="34">
    <source>
        <dbReference type="PIRNR" id="PIRNR039050"/>
    </source>
</evidence>
<dbReference type="Pfam" id="PF16214">
    <property type="entry name" value="AC_N"/>
    <property type="match status" value="1"/>
</dbReference>
<dbReference type="RefSeq" id="XP_027308518.2">
    <property type="nucleotide sequence ID" value="XM_027452717.3"/>
</dbReference>
<feature type="binding site" evidence="35">
    <location>
        <position position="1029"/>
    </location>
    <ligand>
        <name>ATP</name>
        <dbReference type="ChEBI" id="CHEBI:30616"/>
    </ligand>
</feature>
<feature type="transmembrane region" description="Helical" evidence="38">
    <location>
        <begin position="232"/>
        <end position="252"/>
    </location>
</feature>
<feature type="transmembrane region" description="Helical" evidence="38">
    <location>
        <begin position="709"/>
        <end position="726"/>
    </location>
</feature>
<dbReference type="SMART" id="SM00044">
    <property type="entry name" value="CYCc"/>
    <property type="match status" value="2"/>
</dbReference>
<evidence type="ECO:0000256" key="17">
    <source>
        <dbReference type="ARBA" id="ARBA00022741"/>
    </source>
</evidence>
<feature type="domain" description="Guanylate cyclase" evidence="39">
    <location>
        <begin position="977"/>
        <end position="1117"/>
    </location>
</feature>
<keyword evidence="22" id="KW-0770">Synapse</keyword>
<feature type="binding site" evidence="35">
    <location>
        <begin position="1111"/>
        <end position="1115"/>
    </location>
    <ligand>
        <name>ATP</name>
        <dbReference type="ChEBI" id="CHEBI:30616"/>
    </ligand>
</feature>
<evidence type="ECO:0000256" key="11">
    <source>
        <dbReference type="ARBA" id="ARBA00022475"/>
    </source>
</evidence>
<evidence type="ECO:0000256" key="37">
    <source>
        <dbReference type="SAM" id="MobiDB-lite"/>
    </source>
</evidence>
<evidence type="ECO:0000256" key="26">
    <source>
        <dbReference type="ARBA" id="ARBA00023211"/>
    </source>
</evidence>
<dbReference type="GO" id="GO:0014069">
    <property type="term" value="C:postsynaptic density"/>
    <property type="evidence" value="ECO:0007669"/>
    <property type="project" value="UniProtKB-SubCell"/>
</dbReference>
<keyword evidence="27 34" id="KW-0456">Lyase</keyword>
<dbReference type="Pfam" id="PF00211">
    <property type="entry name" value="Guanylate_cyc"/>
    <property type="match status" value="2"/>
</dbReference>
<reference evidence="40" key="3">
    <citation type="submission" date="2025-09" db="UniProtKB">
        <authorList>
            <consortium name="Ensembl"/>
        </authorList>
    </citation>
    <scope>IDENTIFICATION</scope>
</reference>
<dbReference type="GO" id="GO:0004016">
    <property type="term" value="F:adenylate cyclase activity"/>
    <property type="evidence" value="ECO:0007669"/>
    <property type="project" value="UniProtKB-EC"/>
</dbReference>
<feature type="region of interest" description="Disordered" evidence="37">
    <location>
        <begin position="45"/>
        <end position="115"/>
    </location>
</feature>
<keyword evidence="17 34" id="KW-0547">Nucleotide-binding</keyword>
<evidence type="ECO:0000256" key="25">
    <source>
        <dbReference type="ARBA" id="ARBA00023180"/>
    </source>
</evidence>
<dbReference type="GO" id="GO:0050796">
    <property type="term" value="P:regulation of insulin secretion"/>
    <property type="evidence" value="ECO:0007669"/>
    <property type="project" value="UniProtKB-ARBA"/>
</dbReference>
<dbReference type="InterPro" id="IPR001054">
    <property type="entry name" value="A/G_cyclase"/>
</dbReference>
<dbReference type="InterPro" id="IPR009398">
    <property type="entry name" value="Adcy_conserved_dom"/>
</dbReference>
<organism evidence="40 41">
    <name type="scientific">Anas platyrhynchos</name>
    <name type="common">Mallard</name>
    <name type="synonym">Anas boschas</name>
    <dbReference type="NCBI Taxonomy" id="8839"/>
    <lineage>
        <taxon>Eukaryota</taxon>
        <taxon>Metazoa</taxon>
        <taxon>Chordata</taxon>
        <taxon>Craniata</taxon>
        <taxon>Vertebrata</taxon>
        <taxon>Euteleostomi</taxon>
        <taxon>Archelosauria</taxon>
        <taxon>Archosauria</taxon>
        <taxon>Dinosauria</taxon>
        <taxon>Saurischia</taxon>
        <taxon>Theropoda</taxon>
        <taxon>Coelurosauria</taxon>
        <taxon>Aves</taxon>
        <taxon>Neognathae</taxon>
        <taxon>Galloanserae</taxon>
        <taxon>Anseriformes</taxon>
        <taxon>Anatidae</taxon>
        <taxon>Anatinae</taxon>
        <taxon>Anas</taxon>
    </lineage>
</organism>
<dbReference type="Ensembl" id="ENSAPLT00020020591.1">
    <property type="protein sequence ID" value="ENSAPLP00020019045.1"/>
    <property type="gene ID" value="ENSAPLG00020013527.1"/>
</dbReference>
<dbReference type="CDD" id="cd07302">
    <property type="entry name" value="CHD"/>
    <property type="match status" value="2"/>
</dbReference>
<feature type="transmembrane region" description="Helical" evidence="38">
    <location>
        <begin position="829"/>
        <end position="847"/>
    </location>
</feature>
<evidence type="ECO:0000256" key="7">
    <source>
        <dbReference type="ARBA" id="ARBA00004285"/>
    </source>
</evidence>
<feature type="transmembrane region" description="Helical" evidence="38">
    <location>
        <begin position="282"/>
        <end position="302"/>
    </location>
</feature>
<dbReference type="GO" id="GO:0006171">
    <property type="term" value="P:cAMP biosynthetic process"/>
    <property type="evidence" value="ECO:0007669"/>
    <property type="project" value="UniProtKB-KW"/>
</dbReference>
<comment type="cofactor">
    <cofactor evidence="3 34">
        <name>Mg(2+)</name>
        <dbReference type="ChEBI" id="CHEBI:18420"/>
    </cofactor>
</comment>
<keyword evidence="18 34" id="KW-0067">ATP-binding</keyword>
<evidence type="ECO:0000256" key="3">
    <source>
        <dbReference type="ARBA" id="ARBA00001946"/>
    </source>
</evidence>
<dbReference type="Proteomes" id="UP000694400">
    <property type="component" value="Chromosome 2"/>
</dbReference>
<comment type="catalytic activity">
    <reaction evidence="1 34">
        <text>ATP = 3',5'-cyclic AMP + diphosphate</text>
        <dbReference type="Rhea" id="RHEA:15389"/>
        <dbReference type="ChEBI" id="CHEBI:30616"/>
        <dbReference type="ChEBI" id="CHEBI:33019"/>
        <dbReference type="ChEBI" id="CHEBI:58165"/>
        <dbReference type="EC" id="4.6.1.1"/>
    </reaction>
</comment>
<evidence type="ECO:0000313" key="41">
    <source>
        <dbReference type="Proteomes" id="UP000694400"/>
    </source>
</evidence>
<feature type="compositionally biased region" description="Basic residues" evidence="37">
    <location>
        <begin position="74"/>
        <end position="92"/>
    </location>
</feature>
<dbReference type="EC" id="4.6.1.1" evidence="34"/>
<evidence type="ECO:0000256" key="18">
    <source>
        <dbReference type="ARBA" id="ARBA00022840"/>
    </source>
</evidence>
<comment type="subcellular location">
    <subcellularLocation>
        <location evidence="5">Apical cell membrane</location>
    </subcellularLocation>
    <subcellularLocation>
        <location evidence="4">Basolateral cell membrane</location>
    </subcellularLocation>
    <subcellularLocation>
        <location evidence="10">Cell membrane</location>
        <topology evidence="10">Multi-pass membrane protein</topology>
    </subcellularLocation>
    <subcellularLocation>
        <location evidence="6">Cell projection</location>
        <location evidence="6">Dendrite</location>
    </subcellularLocation>
    <subcellularLocation>
        <location evidence="9">Cytoplasmic vesicle</location>
        <location evidence="9">Clathrin-coated vesicle membrane</location>
    </subcellularLocation>
    <subcellularLocation>
        <location evidence="7">Membrane raft</location>
    </subcellularLocation>
    <subcellularLocation>
        <location evidence="8">Membrane</location>
        <location evidence="8">Caveola</location>
    </subcellularLocation>
    <subcellularLocation>
        <location evidence="32">Membrane</location>
        <location evidence="32">Coated pit</location>
    </subcellularLocation>
    <subcellularLocation>
        <location evidence="30">Postsynaptic density</location>
    </subcellularLocation>
    <subcellularLocation>
        <location evidence="31">Presynaptic cell membrane</location>
    </subcellularLocation>
</comment>
<dbReference type="FunFam" id="3.30.70.1230:FF:000011">
    <property type="entry name" value="Adenylate cyclase"/>
    <property type="match status" value="1"/>
</dbReference>
<keyword evidence="28" id="KW-0966">Cell projection</keyword>
<feature type="transmembrane region" description="Helical" evidence="38">
    <location>
        <begin position="314"/>
        <end position="334"/>
    </location>
</feature>
<dbReference type="InterPro" id="IPR018297">
    <property type="entry name" value="A/G_cyclase_CS"/>
</dbReference>
<evidence type="ECO:0000313" key="40">
    <source>
        <dbReference type="Ensembl" id="ENSAPLP00020019045.1"/>
    </source>
</evidence>
<dbReference type="Gene3D" id="3.30.70.1230">
    <property type="entry name" value="Nucleotide cyclase"/>
    <property type="match status" value="2"/>
</dbReference>
<dbReference type="GO" id="GO:0035556">
    <property type="term" value="P:intracellular signal transduction"/>
    <property type="evidence" value="ECO:0007669"/>
    <property type="project" value="InterPro"/>
</dbReference>
<dbReference type="PROSITE" id="PS50125">
    <property type="entry name" value="GUANYLATE_CYCLASE_2"/>
    <property type="match status" value="2"/>
</dbReference>
<feature type="transmembrane region" description="Helical" evidence="38">
    <location>
        <begin position="775"/>
        <end position="799"/>
    </location>
</feature>
<evidence type="ECO:0000256" key="36">
    <source>
        <dbReference type="RuleBase" id="RU000405"/>
    </source>
</evidence>
<dbReference type="PIRSF" id="PIRSF039050">
    <property type="entry name" value="Ade_cyc"/>
    <property type="match status" value="1"/>
</dbReference>
<evidence type="ECO:0000256" key="24">
    <source>
        <dbReference type="ARBA" id="ARBA00023176"/>
    </source>
</evidence>
<feature type="transmembrane region" description="Helical" evidence="38">
    <location>
        <begin position="206"/>
        <end position="225"/>
    </location>
</feature>
<dbReference type="GO" id="GO:0046872">
    <property type="term" value="F:metal ion binding"/>
    <property type="evidence" value="ECO:0007669"/>
    <property type="project" value="UniProtKB-KW"/>
</dbReference>
<feature type="transmembrane region" description="Helical" evidence="38">
    <location>
        <begin position="176"/>
        <end position="194"/>
    </location>
</feature>
<evidence type="ECO:0000256" key="33">
    <source>
        <dbReference type="ARBA" id="ARBA00058052"/>
    </source>
</evidence>
<evidence type="ECO:0000256" key="16">
    <source>
        <dbReference type="ARBA" id="ARBA00022737"/>
    </source>
</evidence>
<keyword evidence="20 38" id="KW-1133">Transmembrane helix</keyword>
<keyword evidence="29" id="KW-0968">Cytoplasmic vesicle</keyword>
<dbReference type="PROSITE" id="PS00452">
    <property type="entry name" value="GUANYLATE_CYCLASE_1"/>
    <property type="match status" value="2"/>
</dbReference>
<evidence type="ECO:0000256" key="14">
    <source>
        <dbReference type="ARBA" id="ARBA00022692"/>
    </source>
</evidence>
<feature type="transmembrane region" description="Helical" evidence="38">
    <location>
        <begin position="895"/>
        <end position="911"/>
    </location>
</feature>
<gene>
    <name evidence="40" type="primary">ADCY8</name>
</gene>
<comment type="similarity">
    <text evidence="34 36">Belongs to the adenylyl cyclase class-4/guanylyl cyclase family.</text>
</comment>
<dbReference type="InterPro" id="IPR032628">
    <property type="entry name" value="AC_N"/>
</dbReference>
<evidence type="ECO:0000259" key="39">
    <source>
        <dbReference type="PROSITE" id="PS50125"/>
    </source>
</evidence>
<evidence type="ECO:0000256" key="21">
    <source>
        <dbReference type="ARBA" id="ARBA00022998"/>
    </source>
</evidence>
<comment type="function">
    <text evidence="34">Catalyzes the formation of the signaling molecule cAMP in response to G-protein signaling.</text>
</comment>
<evidence type="ECO:0000256" key="23">
    <source>
        <dbReference type="ARBA" id="ARBA00023136"/>
    </source>
</evidence>
<dbReference type="GO" id="GO:0030425">
    <property type="term" value="C:dendrite"/>
    <property type="evidence" value="ECO:0007669"/>
    <property type="project" value="UniProtKB-SubCell"/>
</dbReference>
<keyword evidence="21 34" id="KW-0115">cAMP biosynthesis</keyword>
<feature type="binding site" evidence="35">
    <location>
        <position position="500"/>
    </location>
    <ligand>
        <name>ATP</name>
        <dbReference type="ChEBI" id="CHEBI:30616"/>
    </ligand>
</feature>
<feature type="binding site" evidence="35">
    <location>
        <position position="1151"/>
    </location>
    <ligand>
        <name>ATP</name>
        <dbReference type="ChEBI" id="CHEBI:30616"/>
    </ligand>
</feature>
<dbReference type="GO" id="GO:0016323">
    <property type="term" value="C:basolateral plasma membrane"/>
    <property type="evidence" value="ECO:0007669"/>
    <property type="project" value="UniProtKB-SubCell"/>
</dbReference>
<evidence type="ECO:0000256" key="15">
    <source>
        <dbReference type="ARBA" id="ARBA00022723"/>
    </source>
</evidence>
<dbReference type="AlphaFoldDB" id="A0A8B9TBM7"/>
<evidence type="ECO:0000256" key="1">
    <source>
        <dbReference type="ARBA" id="ARBA00001593"/>
    </source>
</evidence>
<keyword evidence="23 34" id="KW-0472">Membrane</keyword>
<evidence type="ECO:0000256" key="30">
    <source>
        <dbReference type="ARBA" id="ARBA00034105"/>
    </source>
</evidence>
<keyword evidence="12" id="KW-0488">Methylation</keyword>
<feature type="domain" description="Guanylate cyclase" evidence="39">
    <location>
        <begin position="407"/>
        <end position="534"/>
    </location>
</feature>
<comment type="function">
    <text evidence="33">Catalyzes the formation of cAMP in response to calcium entry leadings to cAMP signaling activation that affect processes suche as synaptic plasticity and insulin secretion. Plays a role in many brain functions, such as learning, memory, drug addiction, and anxiety modulation through regulation of synaptic plasticity by modulating long-term memory and long-term potentiation (LTP) through CREB transcription factor activity modulation. Plays a central role in insulin secretion by controlling glucose homeostasis through glucagon-like peptide 1 and glucose signaling pathway and maintains insulin secretion through calcium-dependent PKA activation leading to vesicle pool replenishment. Also, allows PTGER3 to induce potentiation of PTGER4-mediated PLA2 secretion by switching from a negative to a positive regulation, during the IL1B induced-dedifferentiation of smooth muscle cells.</text>
</comment>
<evidence type="ECO:0000256" key="28">
    <source>
        <dbReference type="ARBA" id="ARBA00023273"/>
    </source>
</evidence>
<keyword evidence="15 34" id="KW-0479">Metal-binding</keyword>
<evidence type="ECO:0000256" key="2">
    <source>
        <dbReference type="ARBA" id="ARBA00001936"/>
    </source>
</evidence>
<dbReference type="GO" id="GO:0042734">
    <property type="term" value="C:presynaptic membrane"/>
    <property type="evidence" value="ECO:0007669"/>
    <property type="project" value="UniProtKB-SubCell"/>
</dbReference>
<dbReference type="SUPFAM" id="SSF55073">
    <property type="entry name" value="Nucleotide cyclase"/>
    <property type="match status" value="2"/>
</dbReference>
<feature type="binding site" evidence="35">
    <location>
        <begin position="1104"/>
        <end position="1106"/>
    </location>
    <ligand>
        <name>ATP</name>
        <dbReference type="ChEBI" id="CHEBI:30616"/>
    </ligand>
</feature>
<dbReference type="CTD" id="114"/>
<dbReference type="InterPro" id="IPR030672">
    <property type="entry name" value="Adcy"/>
</dbReference>
<evidence type="ECO:0000256" key="9">
    <source>
        <dbReference type="ARBA" id="ARBA00004640"/>
    </source>
</evidence>
<evidence type="ECO:0000256" key="20">
    <source>
        <dbReference type="ARBA" id="ARBA00022989"/>
    </source>
</evidence>
<dbReference type="GeneID" id="101794043"/>
<protein>
    <recommendedName>
        <fullName evidence="34">adenylate cyclase</fullName>
        <ecNumber evidence="34">4.6.1.1</ecNumber>
    </recommendedName>
</protein>